<dbReference type="SUPFAM" id="SSF82708">
    <property type="entry name" value="R3H domain"/>
    <property type="match status" value="1"/>
</dbReference>
<dbReference type="EMBL" id="AP028213">
    <property type="protein sequence ID" value="BEI88964.1"/>
    <property type="molecule type" value="Genomic_DNA"/>
</dbReference>
<evidence type="ECO:0000256" key="1">
    <source>
        <dbReference type="SAM" id="MobiDB-lite"/>
    </source>
</evidence>
<sequence>MNNAAHINNPHAVQPKQGDMVPSVPLHYHPLQPSFPSDTLERSTPIPSVSGRADPLGSSSVNGAFSTSLKGTRAILRRRGRRAEAIVPVIEDAVRSWLAGEFDTPPTQADWFPIDPTPVDYAATTEGQNGGPSRRLPTQHQAADVPELPVSNRKVAAVLELSRSPAHLSWAVPDSFDRLVVHLVVRYYELVSWSEDERTATGQVVRLTHIVRPNIVRAKAPPASHALLTPETSDVSGVSSSDTEHGSATEGDSSDAATEVNHSDTESVIGYDGDTTLQAVDVSHDSDFEPLSLSERWADDASDGSGAETPHDTHASLTERFDALELHRTESHGSSAYASSEGGWTDGGVDSSIFHHEGRGTDWAADSPVVGTTSLPRLKGGAPLRLGGNGPLDKPSFFEYLFGE</sequence>
<dbReference type="Proteomes" id="UP001233271">
    <property type="component" value="Chromosome 2"/>
</dbReference>
<dbReference type="GO" id="GO:0003676">
    <property type="term" value="F:nucleic acid binding"/>
    <property type="evidence" value="ECO:0007669"/>
    <property type="project" value="InterPro"/>
</dbReference>
<dbReference type="InterPro" id="IPR036867">
    <property type="entry name" value="R3H_dom_sf"/>
</dbReference>
<organism evidence="2 3">
    <name type="scientific">Cutaneotrichosporon cavernicola</name>
    <dbReference type="NCBI Taxonomy" id="279322"/>
    <lineage>
        <taxon>Eukaryota</taxon>
        <taxon>Fungi</taxon>
        <taxon>Dikarya</taxon>
        <taxon>Basidiomycota</taxon>
        <taxon>Agaricomycotina</taxon>
        <taxon>Tremellomycetes</taxon>
        <taxon>Trichosporonales</taxon>
        <taxon>Trichosporonaceae</taxon>
        <taxon>Cutaneotrichosporon</taxon>
    </lineage>
</organism>
<name>A0AA48I3J3_9TREE</name>
<dbReference type="GeneID" id="85492835"/>
<proteinExistence type="predicted"/>
<evidence type="ECO:0008006" key="4">
    <source>
        <dbReference type="Google" id="ProtNLM"/>
    </source>
</evidence>
<dbReference type="RefSeq" id="XP_060454230.1">
    <property type="nucleotide sequence ID" value="XM_060597325.1"/>
</dbReference>
<dbReference type="AlphaFoldDB" id="A0AA48I3J3"/>
<reference evidence="2" key="1">
    <citation type="journal article" date="2023" name="BMC Genomics">
        <title>Chromosome-level genome assemblies of Cutaneotrichosporon spp. (Trichosporonales, Basidiomycota) reveal imbalanced evolution between nucleotide sequences and chromosome synteny.</title>
        <authorList>
            <person name="Kobayashi Y."/>
            <person name="Kayamori A."/>
            <person name="Aoki K."/>
            <person name="Shiwa Y."/>
            <person name="Matsutani M."/>
            <person name="Fujita N."/>
            <person name="Sugita T."/>
            <person name="Iwasaki W."/>
            <person name="Tanaka N."/>
            <person name="Takashima M."/>
        </authorList>
    </citation>
    <scope>NUCLEOTIDE SEQUENCE</scope>
    <source>
        <strain evidence="2">HIS019</strain>
    </source>
</reference>
<feature type="region of interest" description="Disordered" evidence="1">
    <location>
        <begin position="32"/>
        <end position="59"/>
    </location>
</feature>
<feature type="region of interest" description="Disordered" evidence="1">
    <location>
        <begin position="222"/>
        <end position="271"/>
    </location>
</feature>
<dbReference type="KEGG" id="ccac:CcaHIS019_0203260"/>
<accession>A0AA48I3J3</accession>
<evidence type="ECO:0000313" key="2">
    <source>
        <dbReference type="EMBL" id="BEI88964.1"/>
    </source>
</evidence>
<feature type="compositionally biased region" description="Low complexity" evidence="1">
    <location>
        <begin position="231"/>
        <end position="241"/>
    </location>
</feature>
<protein>
    <recommendedName>
        <fullName evidence="4">R3H domain-containing protein</fullName>
    </recommendedName>
</protein>
<feature type="region of interest" description="Disordered" evidence="1">
    <location>
        <begin position="122"/>
        <end position="143"/>
    </location>
</feature>
<dbReference type="CDD" id="cd02325">
    <property type="entry name" value="R3H"/>
    <property type="match status" value="1"/>
</dbReference>
<evidence type="ECO:0000313" key="3">
    <source>
        <dbReference type="Proteomes" id="UP001233271"/>
    </source>
</evidence>
<gene>
    <name evidence="2" type="ORF">CcaverHIS019_0203260</name>
</gene>
<keyword evidence="3" id="KW-1185">Reference proteome</keyword>